<comment type="caution">
    <text evidence="2">The sequence shown here is derived from an EMBL/GenBank/DDBJ whole genome shotgun (WGS) entry which is preliminary data.</text>
</comment>
<protein>
    <submittedName>
        <fullName evidence="2">Uncharacterized protein</fullName>
    </submittedName>
</protein>
<name>A0ABR3XUN9_9EURO</name>
<dbReference type="Proteomes" id="UP001583193">
    <property type="component" value="Unassembled WGS sequence"/>
</dbReference>
<sequence length="289" mass="32982">MAPRLALGHCFFSHDDVELASLIPNIKDPELDAMENPYPLQRTDYTVKRVHDYCAYLRTQKTKKGEAALSKVIKFTSKKSRISNIHLEARTGYIYTLRKPSVWFRRLCEDKIIRHWLQEQIEDGNVVHFVVGLHTLFDAATSSNANLAMQHSGDLTMPVSDAGGWSNLSHAGDLGLSGGQWYNKDSQNACKAPGEQIFAIRVKKVKFRFWDTHDVENVRLGKNSYWKMASDNRSATEDDSEIVEAFLDEERGEFESDSDDEEKSDKSLERLSDDDSSDDELYFIDSDEE</sequence>
<dbReference type="EMBL" id="JAVDPF010000010">
    <property type="protein sequence ID" value="KAL1879449.1"/>
    <property type="molecule type" value="Genomic_DNA"/>
</dbReference>
<evidence type="ECO:0000256" key="1">
    <source>
        <dbReference type="SAM" id="MobiDB-lite"/>
    </source>
</evidence>
<reference evidence="2 3" key="1">
    <citation type="journal article" date="2024" name="IMA Fungus">
        <title>IMA Genome - F19 : A genome assembly and annotation guide to empower mycologists, including annotated draft genome sequences of Ceratocystis pirilliformis, Diaporthe australafricana, Fusarium ophioides, Paecilomyces lecythidis, and Sporothrix stenoceras.</title>
        <authorList>
            <person name="Aylward J."/>
            <person name="Wilson A.M."/>
            <person name="Visagie C.M."/>
            <person name="Spraker J."/>
            <person name="Barnes I."/>
            <person name="Buitendag C."/>
            <person name="Ceriani C."/>
            <person name="Del Mar Angel L."/>
            <person name="du Plessis D."/>
            <person name="Fuchs T."/>
            <person name="Gasser K."/>
            <person name="Kramer D."/>
            <person name="Li W."/>
            <person name="Munsamy K."/>
            <person name="Piso A."/>
            <person name="Price J.L."/>
            <person name="Sonnekus B."/>
            <person name="Thomas C."/>
            <person name="van der Nest A."/>
            <person name="van Dijk A."/>
            <person name="van Heerden A."/>
            <person name="van Vuuren N."/>
            <person name="Yilmaz N."/>
            <person name="Duong T.A."/>
            <person name="van der Merwe N.A."/>
            <person name="Wingfield M.J."/>
            <person name="Wingfield B.D."/>
        </authorList>
    </citation>
    <scope>NUCLEOTIDE SEQUENCE [LARGE SCALE GENOMIC DNA]</scope>
    <source>
        <strain evidence="2 3">CMW 18167</strain>
    </source>
</reference>
<evidence type="ECO:0000313" key="2">
    <source>
        <dbReference type="EMBL" id="KAL1879449.1"/>
    </source>
</evidence>
<evidence type="ECO:0000313" key="3">
    <source>
        <dbReference type="Proteomes" id="UP001583193"/>
    </source>
</evidence>
<feature type="compositionally biased region" description="Acidic residues" evidence="1">
    <location>
        <begin position="274"/>
        <end position="289"/>
    </location>
</feature>
<keyword evidence="3" id="KW-1185">Reference proteome</keyword>
<feature type="region of interest" description="Disordered" evidence="1">
    <location>
        <begin position="248"/>
        <end position="289"/>
    </location>
</feature>
<accession>A0ABR3XUN9</accession>
<organism evidence="2 3">
    <name type="scientific">Paecilomyces lecythidis</name>
    <dbReference type="NCBI Taxonomy" id="3004212"/>
    <lineage>
        <taxon>Eukaryota</taxon>
        <taxon>Fungi</taxon>
        <taxon>Dikarya</taxon>
        <taxon>Ascomycota</taxon>
        <taxon>Pezizomycotina</taxon>
        <taxon>Eurotiomycetes</taxon>
        <taxon>Eurotiomycetidae</taxon>
        <taxon>Eurotiales</taxon>
        <taxon>Thermoascaceae</taxon>
        <taxon>Paecilomyces</taxon>
    </lineage>
</organism>
<proteinExistence type="predicted"/>
<feature type="compositionally biased region" description="Acidic residues" evidence="1">
    <location>
        <begin position="248"/>
        <end position="262"/>
    </location>
</feature>
<gene>
    <name evidence="2" type="ORF">Plec18167_003904</name>
</gene>
<feature type="compositionally biased region" description="Basic and acidic residues" evidence="1">
    <location>
        <begin position="263"/>
        <end position="273"/>
    </location>
</feature>